<reference evidence="3" key="1">
    <citation type="submission" date="2020-12" db="EMBL/GenBank/DDBJ databases">
        <authorList>
            <person name="Iha C."/>
        </authorList>
    </citation>
    <scope>NUCLEOTIDE SEQUENCE</scope>
</reference>
<sequence length="239" mass="27967">MGGHGGLNILPQKSWNVYGRKNRLKVLEAEEKERREERKRRGKRKAADNEFRRNALLKKAAGSAVEEPSHDVTHINLFEGIEHKRRHPQTEQDELQAERKRGRKEDRTSDARFDERFRLGYGLVGKEPWYIKRGPLPSQQPSTNELEKGRPQRTMIEAKDSKSRKHRKHRVVKEASLAMMQPCQKKSIEELRAERVERERVERQRASNLLSSTPRTDGGARYNSAFGHADKLRQHRRQP</sequence>
<proteinExistence type="predicted"/>
<feature type="region of interest" description="Disordered" evidence="1">
    <location>
        <begin position="196"/>
        <end position="239"/>
    </location>
</feature>
<dbReference type="InterPro" id="IPR039875">
    <property type="entry name" value="LENG1-like"/>
</dbReference>
<feature type="compositionally biased region" description="Basic and acidic residues" evidence="1">
    <location>
        <begin position="145"/>
        <end position="161"/>
    </location>
</feature>
<dbReference type="EMBL" id="CAJHUC010000415">
    <property type="protein sequence ID" value="CAD7695985.1"/>
    <property type="molecule type" value="Genomic_DNA"/>
</dbReference>
<protein>
    <recommendedName>
        <fullName evidence="2">CBF1-interacting co-repressor CIR N-terminal domain-containing protein</fullName>
    </recommendedName>
</protein>
<keyword evidence="4" id="KW-1185">Reference proteome</keyword>
<feature type="region of interest" description="Disordered" evidence="1">
    <location>
        <begin position="129"/>
        <end position="171"/>
    </location>
</feature>
<evidence type="ECO:0000313" key="4">
    <source>
        <dbReference type="Proteomes" id="UP000708148"/>
    </source>
</evidence>
<feature type="region of interest" description="Disordered" evidence="1">
    <location>
        <begin position="28"/>
        <end position="112"/>
    </location>
</feature>
<feature type="compositionally biased region" description="Basic and acidic residues" evidence="1">
    <location>
        <begin position="196"/>
        <end position="205"/>
    </location>
</feature>
<gene>
    <name evidence="3" type="ORF">OSTQU699_LOCUS1345</name>
</gene>
<organism evidence="3 4">
    <name type="scientific">Ostreobium quekettii</name>
    <dbReference type="NCBI Taxonomy" id="121088"/>
    <lineage>
        <taxon>Eukaryota</taxon>
        <taxon>Viridiplantae</taxon>
        <taxon>Chlorophyta</taxon>
        <taxon>core chlorophytes</taxon>
        <taxon>Ulvophyceae</taxon>
        <taxon>TCBD clade</taxon>
        <taxon>Bryopsidales</taxon>
        <taxon>Ostreobineae</taxon>
        <taxon>Ostreobiaceae</taxon>
        <taxon>Ostreobium</taxon>
    </lineage>
</organism>
<dbReference type="PANTHER" id="PTHR22093">
    <property type="entry name" value="LEUKOCYTE RECEPTOR CLUSTER LRC MEMBER 1"/>
    <property type="match status" value="1"/>
</dbReference>
<dbReference type="Proteomes" id="UP000708148">
    <property type="component" value="Unassembled WGS sequence"/>
</dbReference>
<evidence type="ECO:0000313" key="3">
    <source>
        <dbReference type="EMBL" id="CAD7695985.1"/>
    </source>
</evidence>
<feature type="compositionally biased region" description="Basic and acidic residues" evidence="1">
    <location>
        <begin position="96"/>
        <end position="112"/>
    </location>
</feature>
<dbReference type="InterPro" id="IPR019339">
    <property type="entry name" value="CIR_N_dom"/>
</dbReference>
<dbReference type="OrthoDB" id="2159131at2759"/>
<dbReference type="AlphaFoldDB" id="A0A8S1IQK7"/>
<name>A0A8S1IQK7_9CHLO</name>
<evidence type="ECO:0000259" key="2">
    <source>
        <dbReference type="SMART" id="SM01083"/>
    </source>
</evidence>
<feature type="domain" description="CBF1-interacting co-repressor CIR N-terminal" evidence="2">
    <location>
        <begin position="14"/>
        <end position="50"/>
    </location>
</feature>
<comment type="caution">
    <text evidence="3">The sequence shown here is derived from an EMBL/GenBank/DDBJ whole genome shotgun (WGS) entry which is preliminary data.</text>
</comment>
<dbReference type="PANTHER" id="PTHR22093:SF0">
    <property type="entry name" value="LEUKOCYTE RECEPTOR CLUSTER MEMBER 1"/>
    <property type="match status" value="1"/>
</dbReference>
<feature type="compositionally biased region" description="Basic residues" evidence="1">
    <location>
        <begin position="162"/>
        <end position="171"/>
    </location>
</feature>
<dbReference type="SMART" id="SM01083">
    <property type="entry name" value="Cir_N"/>
    <property type="match status" value="1"/>
</dbReference>
<evidence type="ECO:0000256" key="1">
    <source>
        <dbReference type="SAM" id="MobiDB-lite"/>
    </source>
</evidence>
<accession>A0A8S1IQK7</accession>